<evidence type="ECO:0000256" key="2">
    <source>
        <dbReference type="ARBA" id="ARBA00007452"/>
    </source>
</evidence>
<reference evidence="10 11" key="1">
    <citation type="submission" date="2013-05" db="EMBL/GenBank/DDBJ databases">
        <title>Between feast and famine: a lifestyle of most important marine PAH-degrading bacterium Cycloclasticus sp. 7ME.</title>
        <authorList>
            <person name="Yakimov M.M."/>
            <person name="Messina E."/>
            <person name="Genovese M."/>
            <person name="Denaro R."/>
            <person name="Crisafi F."/>
            <person name="Russo D."/>
            <person name="Cappello S."/>
            <person name="Santisi S."/>
            <person name="Smedile F."/>
            <person name="Golyshina O.V."/>
            <person name="Tran H."/>
            <person name="Pieper D.H."/>
            <person name="Golyshin P.N."/>
            <person name="Giuliano L."/>
        </authorList>
    </citation>
    <scope>NUCLEOTIDE SEQUENCE [LARGE SCALE GENOMIC DNA]</scope>
    <source>
        <strain evidence="10 11">78-ME</strain>
    </source>
</reference>
<evidence type="ECO:0000256" key="6">
    <source>
        <dbReference type="ARBA" id="ARBA00023204"/>
    </source>
</evidence>
<feature type="domain" description="DNA replication/recombination mediator RecO N-terminal" evidence="9">
    <location>
        <begin position="5"/>
        <end position="74"/>
    </location>
</feature>
<evidence type="ECO:0000256" key="4">
    <source>
        <dbReference type="ARBA" id="ARBA00022763"/>
    </source>
</evidence>
<dbReference type="PANTHER" id="PTHR33991">
    <property type="entry name" value="DNA REPAIR PROTEIN RECO"/>
    <property type="match status" value="1"/>
</dbReference>
<accession>S5TXH4</accession>
<dbReference type="PANTHER" id="PTHR33991:SF1">
    <property type="entry name" value="DNA REPAIR PROTEIN RECO"/>
    <property type="match status" value="1"/>
</dbReference>
<dbReference type="AlphaFoldDB" id="S5TXH4"/>
<evidence type="ECO:0000256" key="8">
    <source>
        <dbReference type="HAMAP-Rule" id="MF_00201"/>
    </source>
</evidence>
<comment type="similarity">
    <text evidence="2 8">Belongs to the RecO family.</text>
</comment>
<protein>
    <recommendedName>
        <fullName evidence="3 8">DNA repair protein RecO</fullName>
    </recommendedName>
    <alternativeName>
        <fullName evidence="7 8">Recombination protein O</fullName>
    </alternativeName>
</protein>
<dbReference type="GO" id="GO:0043590">
    <property type="term" value="C:bacterial nucleoid"/>
    <property type="evidence" value="ECO:0007669"/>
    <property type="project" value="TreeGrafter"/>
</dbReference>
<dbReference type="Proteomes" id="UP000015380">
    <property type="component" value="Chromosome"/>
</dbReference>
<dbReference type="GO" id="GO:0006302">
    <property type="term" value="P:double-strand break repair"/>
    <property type="evidence" value="ECO:0007669"/>
    <property type="project" value="TreeGrafter"/>
</dbReference>
<dbReference type="Pfam" id="PF02565">
    <property type="entry name" value="RecO_C"/>
    <property type="match status" value="1"/>
</dbReference>
<organism evidence="10 11">
    <name type="scientific">Cycloclasticus zancles 78-ME</name>
    <dbReference type="NCBI Taxonomy" id="1198232"/>
    <lineage>
        <taxon>Bacteria</taxon>
        <taxon>Pseudomonadati</taxon>
        <taxon>Pseudomonadota</taxon>
        <taxon>Gammaproteobacteria</taxon>
        <taxon>Thiotrichales</taxon>
        <taxon>Piscirickettsiaceae</taxon>
        <taxon>Cycloclasticus</taxon>
    </lineage>
</organism>
<dbReference type="PATRIC" id="fig|1198232.3.peg.1505"/>
<keyword evidence="5 8" id="KW-0233">DNA recombination</keyword>
<dbReference type="Gene3D" id="2.40.50.140">
    <property type="entry name" value="Nucleic acid-binding proteins"/>
    <property type="match status" value="1"/>
</dbReference>
<evidence type="ECO:0000256" key="3">
    <source>
        <dbReference type="ARBA" id="ARBA00021310"/>
    </source>
</evidence>
<keyword evidence="6 8" id="KW-0234">DNA repair</keyword>
<dbReference type="EMBL" id="CP005996">
    <property type="protein sequence ID" value="AGS39845.1"/>
    <property type="molecule type" value="Genomic_DNA"/>
</dbReference>
<dbReference type="InterPro" id="IPR003717">
    <property type="entry name" value="RecO"/>
</dbReference>
<evidence type="ECO:0000259" key="9">
    <source>
        <dbReference type="Pfam" id="PF11967"/>
    </source>
</evidence>
<sequence>MNRVEHQTGFILKSQGFKENSSIHQVFTRDYGVLSILSKGSKKNNSKYGSLLQAFRALSLSWIGKSDLKTLISTEDPENIPQLKGAALYCGFYVNELILCLLHKHDAHPYLFDAYRDVIVLLSKGLSLEVHLREFEKKLFDAIGYGLMLEYDSEYQRPIDPSKYYIYHPGQGPRLTNNENHPDAVLGSTLINLNNNNLQGKTELKQAKRLMRRLIDNQLDGKILKSRDLFA</sequence>
<proteinExistence type="inferred from homology"/>
<evidence type="ECO:0000256" key="7">
    <source>
        <dbReference type="ARBA" id="ARBA00033409"/>
    </source>
</evidence>
<evidence type="ECO:0000256" key="1">
    <source>
        <dbReference type="ARBA" id="ARBA00003065"/>
    </source>
</evidence>
<dbReference type="SUPFAM" id="SSF50249">
    <property type="entry name" value="Nucleic acid-binding proteins"/>
    <property type="match status" value="1"/>
</dbReference>
<gene>
    <name evidence="8" type="primary">recO</name>
    <name evidence="10" type="ORF">CYCME_1520</name>
</gene>
<dbReference type="GO" id="GO:0006310">
    <property type="term" value="P:DNA recombination"/>
    <property type="evidence" value="ECO:0007669"/>
    <property type="project" value="UniProtKB-UniRule"/>
</dbReference>
<dbReference type="Pfam" id="PF11967">
    <property type="entry name" value="RecO_N"/>
    <property type="match status" value="1"/>
</dbReference>
<evidence type="ECO:0000313" key="11">
    <source>
        <dbReference type="Proteomes" id="UP000015380"/>
    </source>
</evidence>
<comment type="function">
    <text evidence="1 8">Involved in DNA repair and RecF pathway recombination.</text>
</comment>
<keyword evidence="11" id="KW-1185">Reference proteome</keyword>
<keyword evidence="4 8" id="KW-0227">DNA damage</keyword>
<dbReference type="InterPro" id="IPR037278">
    <property type="entry name" value="ARFGAP/RecO"/>
</dbReference>
<reference evidence="11" key="2">
    <citation type="journal article" date="2016" name="Environ. Microbiol. Rep.">
        <title>Analysis of defence systems and a conjugative IncP-1 plasmid in the marine polyaromatic hydrocarbons-degrading bacterium Cycloclasticus sp. 78-ME.</title>
        <authorList>
            <person name="Yakimov M.M."/>
            <person name="Crisafi F."/>
            <person name="Messina E."/>
            <person name="Smedile F."/>
            <person name="Lopatina A."/>
            <person name="Denaro R."/>
            <person name="Pieper D.H."/>
            <person name="Golyshin P.N."/>
            <person name="Giuliano L."/>
        </authorList>
    </citation>
    <scope>NUCLEOTIDE SEQUENCE [LARGE SCALE GENOMIC DNA]</scope>
    <source>
        <strain evidence="11">78-ME</strain>
    </source>
</reference>
<dbReference type="KEGG" id="cza:CYCME_1520"/>
<evidence type="ECO:0000256" key="5">
    <source>
        <dbReference type="ARBA" id="ARBA00023172"/>
    </source>
</evidence>
<dbReference type="NCBIfam" id="TIGR00613">
    <property type="entry name" value="reco"/>
    <property type="match status" value="1"/>
</dbReference>
<name>S5TXH4_9GAMM</name>
<evidence type="ECO:0000313" key="10">
    <source>
        <dbReference type="EMBL" id="AGS39845.1"/>
    </source>
</evidence>
<dbReference type="HOGENOM" id="CLU_066645_1_0_6"/>
<dbReference type="RefSeq" id="WP_020932665.1">
    <property type="nucleotide sequence ID" value="NC_021917.1"/>
</dbReference>
<dbReference type="Gene3D" id="1.20.1440.120">
    <property type="entry name" value="Recombination protein O, C-terminal domain"/>
    <property type="match status" value="1"/>
</dbReference>
<dbReference type="InterPro" id="IPR012340">
    <property type="entry name" value="NA-bd_OB-fold"/>
</dbReference>
<dbReference type="eggNOG" id="COG1381">
    <property type="taxonomic scope" value="Bacteria"/>
</dbReference>
<dbReference type="HAMAP" id="MF_00201">
    <property type="entry name" value="RecO"/>
    <property type="match status" value="1"/>
</dbReference>
<dbReference type="InterPro" id="IPR022572">
    <property type="entry name" value="DNA_rep/recomb_RecO_N"/>
</dbReference>
<dbReference type="InterPro" id="IPR042242">
    <property type="entry name" value="RecO_C"/>
</dbReference>
<dbReference type="SUPFAM" id="SSF57863">
    <property type="entry name" value="ArfGap/RecO-like zinc finger"/>
    <property type="match status" value="1"/>
</dbReference>